<evidence type="ECO:0000313" key="2">
    <source>
        <dbReference type="Proteomes" id="UP000790709"/>
    </source>
</evidence>
<evidence type="ECO:0000313" key="1">
    <source>
        <dbReference type="EMBL" id="KAH7917491.1"/>
    </source>
</evidence>
<name>A0ACB8AWY1_9AGAM</name>
<reference evidence="1" key="1">
    <citation type="journal article" date="2021" name="New Phytol.">
        <title>Evolutionary innovations through gain and loss of genes in the ectomycorrhizal Boletales.</title>
        <authorList>
            <person name="Wu G."/>
            <person name="Miyauchi S."/>
            <person name="Morin E."/>
            <person name="Kuo A."/>
            <person name="Drula E."/>
            <person name="Varga T."/>
            <person name="Kohler A."/>
            <person name="Feng B."/>
            <person name="Cao Y."/>
            <person name="Lipzen A."/>
            <person name="Daum C."/>
            <person name="Hundley H."/>
            <person name="Pangilinan J."/>
            <person name="Johnson J."/>
            <person name="Barry K."/>
            <person name="LaButti K."/>
            <person name="Ng V."/>
            <person name="Ahrendt S."/>
            <person name="Min B."/>
            <person name="Choi I.G."/>
            <person name="Park H."/>
            <person name="Plett J.M."/>
            <person name="Magnuson J."/>
            <person name="Spatafora J.W."/>
            <person name="Nagy L.G."/>
            <person name="Henrissat B."/>
            <person name="Grigoriev I.V."/>
            <person name="Yang Z.L."/>
            <person name="Xu J."/>
            <person name="Martin F.M."/>
        </authorList>
    </citation>
    <scope>NUCLEOTIDE SEQUENCE</scope>
    <source>
        <strain evidence="1">KUC20120723A-06</strain>
    </source>
</reference>
<keyword evidence="2" id="KW-1185">Reference proteome</keyword>
<accession>A0ACB8AWY1</accession>
<dbReference type="Proteomes" id="UP000790709">
    <property type="component" value="Unassembled WGS sequence"/>
</dbReference>
<dbReference type="EMBL" id="MU267041">
    <property type="protein sequence ID" value="KAH7917491.1"/>
    <property type="molecule type" value="Genomic_DNA"/>
</dbReference>
<protein>
    <submittedName>
        <fullName evidence="1">Uncharacterized protein</fullName>
    </submittedName>
</protein>
<comment type="caution">
    <text evidence="1">The sequence shown here is derived from an EMBL/GenBank/DDBJ whole genome shotgun (WGS) entry which is preliminary data.</text>
</comment>
<sequence length="293" mass="32201">MEPEPPTSDPSANLTDYSTVCTCGRIFGQLNSYTNHLRTCKKSKKRLSGALSKARELWSIRKRPRIGGDVGRGSELSSHVGEGSVNTVVSSALEKAKLLWCSKKTGDGAVDSELSHGHQNSLEEPFGSGETIIATASSSSNHEVEHILTQHETHAEHGRISGSVLDSSVVSGPDMSVFSAEESLAERRPRRLNRRLPARFRDDLPQPPPPPMVEAAQHPAELLARDSSAPHTTDLSSSPPRIPVLARPLRFFHTRPNLFGLSRRYYSDRLPTHDPEETVTLKDLTLTHVQPED</sequence>
<feature type="non-terminal residue" evidence="1">
    <location>
        <position position="293"/>
    </location>
</feature>
<gene>
    <name evidence="1" type="ORF">BV22DRAFT_1052389</name>
</gene>
<proteinExistence type="predicted"/>
<organism evidence="1 2">
    <name type="scientific">Leucogyrophana mollusca</name>
    <dbReference type="NCBI Taxonomy" id="85980"/>
    <lineage>
        <taxon>Eukaryota</taxon>
        <taxon>Fungi</taxon>
        <taxon>Dikarya</taxon>
        <taxon>Basidiomycota</taxon>
        <taxon>Agaricomycotina</taxon>
        <taxon>Agaricomycetes</taxon>
        <taxon>Agaricomycetidae</taxon>
        <taxon>Boletales</taxon>
        <taxon>Boletales incertae sedis</taxon>
        <taxon>Leucogyrophana</taxon>
    </lineage>
</organism>